<dbReference type="Proteomes" id="UP000299102">
    <property type="component" value="Unassembled WGS sequence"/>
</dbReference>
<accession>A0A4C1W800</accession>
<keyword evidence="3" id="KW-1185">Reference proteome</keyword>
<evidence type="ECO:0008006" key="4">
    <source>
        <dbReference type="Google" id="ProtNLM"/>
    </source>
</evidence>
<evidence type="ECO:0000256" key="1">
    <source>
        <dbReference type="SAM" id="MobiDB-lite"/>
    </source>
</evidence>
<comment type="caution">
    <text evidence="2">The sequence shown here is derived from an EMBL/GenBank/DDBJ whole genome shotgun (WGS) entry which is preliminary data.</text>
</comment>
<dbReference type="Gene3D" id="3.30.420.10">
    <property type="entry name" value="Ribonuclease H-like superfamily/Ribonuclease H"/>
    <property type="match status" value="1"/>
</dbReference>
<proteinExistence type="predicted"/>
<gene>
    <name evidence="2" type="ORF">EVAR_86904_1</name>
</gene>
<feature type="region of interest" description="Disordered" evidence="1">
    <location>
        <begin position="296"/>
        <end position="329"/>
    </location>
</feature>
<organism evidence="2 3">
    <name type="scientific">Eumeta variegata</name>
    <name type="common">Bagworm moth</name>
    <name type="synonym">Eumeta japonica</name>
    <dbReference type="NCBI Taxonomy" id="151549"/>
    <lineage>
        <taxon>Eukaryota</taxon>
        <taxon>Metazoa</taxon>
        <taxon>Ecdysozoa</taxon>
        <taxon>Arthropoda</taxon>
        <taxon>Hexapoda</taxon>
        <taxon>Insecta</taxon>
        <taxon>Pterygota</taxon>
        <taxon>Neoptera</taxon>
        <taxon>Endopterygota</taxon>
        <taxon>Lepidoptera</taxon>
        <taxon>Glossata</taxon>
        <taxon>Ditrysia</taxon>
        <taxon>Tineoidea</taxon>
        <taxon>Psychidae</taxon>
        <taxon>Oiketicinae</taxon>
        <taxon>Eumeta</taxon>
    </lineage>
</organism>
<dbReference type="InterPro" id="IPR036397">
    <property type="entry name" value="RNaseH_sf"/>
</dbReference>
<evidence type="ECO:0000313" key="3">
    <source>
        <dbReference type="Proteomes" id="UP000299102"/>
    </source>
</evidence>
<dbReference type="OrthoDB" id="411823at2759"/>
<reference evidence="2 3" key="1">
    <citation type="journal article" date="2019" name="Commun. Biol.">
        <title>The bagworm genome reveals a unique fibroin gene that provides high tensile strength.</title>
        <authorList>
            <person name="Kono N."/>
            <person name="Nakamura H."/>
            <person name="Ohtoshi R."/>
            <person name="Tomita M."/>
            <person name="Numata K."/>
            <person name="Arakawa K."/>
        </authorList>
    </citation>
    <scope>NUCLEOTIDE SEQUENCE [LARGE SCALE GENOMIC DNA]</scope>
</reference>
<protein>
    <recommendedName>
        <fullName evidence="4">115 kDa protein in type-1 retrotransposable element R1DM</fullName>
    </recommendedName>
</protein>
<dbReference type="SUPFAM" id="SSF53098">
    <property type="entry name" value="Ribonuclease H-like"/>
    <property type="match status" value="1"/>
</dbReference>
<dbReference type="EMBL" id="BGZK01000488">
    <property type="protein sequence ID" value="GBP46652.1"/>
    <property type="molecule type" value="Genomic_DNA"/>
</dbReference>
<evidence type="ECO:0000313" key="2">
    <source>
        <dbReference type="EMBL" id="GBP46652.1"/>
    </source>
</evidence>
<dbReference type="AlphaFoldDB" id="A0A4C1W800"/>
<dbReference type="InterPro" id="IPR012337">
    <property type="entry name" value="RNaseH-like_sf"/>
</dbReference>
<name>A0A4C1W800_EUMVA</name>
<dbReference type="GO" id="GO:0003676">
    <property type="term" value="F:nucleic acid binding"/>
    <property type="evidence" value="ECO:0007669"/>
    <property type="project" value="InterPro"/>
</dbReference>
<sequence length="329" mass="36994">MVSLDIEGAFDNAWWPALETQLRAWLPGEPPWPGPRLPSGPGGSRQVRWRECRKGTSKGCIQARAAKATWGLSPEIVRTIYITVIEPIVLYASCAWAPATRKLGVRKMLDAVQRSVALKACRAHRTVSLHSALILARLLPDIRLERPVYFGDLPHPAHVPEIGYESVEDLDPQTVDRLAVVGPRIFTDGSRIEGKVGAALTEWRDGRETWYSTLRLDPFCTVFQAEMVALQRAIRRVKNGKDGLVNIFSDSRSSWRYWPARRPITLWPMKLGATSPRSLRKAGLCAYFGLERMPESRETSVRTSSPGAPPSPRRRQRTMTGFRCRTRKG</sequence>